<proteinExistence type="predicted"/>
<comment type="subunit">
    <text evidence="2">Homotetramer.</text>
</comment>
<dbReference type="GO" id="GO:0016491">
    <property type="term" value="F:oxidoreductase activity"/>
    <property type="evidence" value="ECO:0007669"/>
    <property type="project" value="UniProtKB-KW"/>
</dbReference>
<dbReference type="InterPro" id="IPR051603">
    <property type="entry name" value="Zinc-ADH_QOR/CCCR"/>
</dbReference>
<comment type="caution">
    <text evidence="7">The sequence shown here is derived from an EMBL/GenBank/DDBJ whole genome shotgun (WGS) entry which is preliminary data.</text>
</comment>
<dbReference type="InterPro" id="IPR036291">
    <property type="entry name" value="NAD(P)-bd_dom_sf"/>
</dbReference>
<dbReference type="CDD" id="cd05289">
    <property type="entry name" value="MDR_like_2"/>
    <property type="match status" value="1"/>
</dbReference>
<gene>
    <name evidence="7" type="ORF">QIS96_17940</name>
</gene>
<reference evidence="7 8" key="1">
    <citation type="submission" date="2023-05" db="EMBL/GenBank/DDBJ databases">
        <title>Draft genome sequence of Streptomyces sp. B-S-A6 isolated from a cave soil in Thailand.</title>
        <authorList>
            <person name="Chamroensaksri N."/>
            <person name="Muangham S."/>
        </authorList>
    </citation>
    <scope>NUCLEOTIDE SEQUENCE [LARGE SCALE GENOMIC DNA]</scope>
    <source>
        <strain evidence="7 8">B-S-A6</strain>
    </source>
</reference>
<keyword evidence="8" id="KW-1185">Reference proteome</keyword>
<evidence type="ECO:0000256" key="3">
    <source>
        <dbReference type="ARBA" id="ARBA00022490"/>
    </source>
</evidence>
<dbReference type="PROSITE" id="PS01162">
    <property type="entry name" value="QOR_ZETA_CRYSTAL"/>
    <property type="match status" value="1"/>
</dbReference>
<dbReference type="PANTHER" id="PTHR44154:SF1">
    <property type="entry name" value="QUINONE OXIDOREDUCTASE"/>
    <property type="match status" value="1"/>
</dbReference>
<dbReference type="RefSeq" id="WP_282543639.1">
    <property type="nucleotide sequence ID" value="NZ_JASCIQ010000018.1"/>
</dbReference>
<comment type="subcellular location">
    <subcellularLocation>
        <location evidence="1">Cytoplasm</location>
    </subcellularLocation>
</comment>
<feature type="domain" description="Enoyl reductase (ER)" evidence="6">
    <location>
        <begin position="11"/>
        <end position="305"/>
    </location>
</feature>
<dbReference type="Proteomes" id="UP001223978">
    <property type="component" value="Unassembled WGS sequence"/>
</dbReference>
<dbReference type="InterPro" id="IPR002364">
    <property type="entry name" value="Quin_OxRdtase/zeta-crystal_CS"/>
</dbReference>
<accession>A0ABT6SBX5</accession>
<keyword evidence="3" id="KW-0963">Cytoplasm</keyword>
<evidence type="ECO:0000256" key="4">
    <source>
        <dbReference type="ARBA" id="ARBA00022857"/>
    </source>
</evidence>
<organism evidence="7 8">
    <name type="scientific">Streptomyces cavernicola</name>
    <dbReference type="NCBI Taxonomy" id="3043613"/>
    <lineage>
        <taxon>Bacteria</taxon>
        <taxon>Bacillati</taxon>
        <taxon>Actinomycetota</taxon>
        <taxon>Actinomycetes</taxon>
        <taxon>Kitasatosporales</taxon>
        <taxon>Streptomycetaceae</taxon>
        <taxon>Streptomyces</taxon>
    </lineage>
</organism>
<dbReference type="SUPFAM" id="SSF51735">
    <property type="entry name" value="NAD(P)-binding Rossmann-fold domains"/>
    <property type="match status" value="1"/>
</dbReference>
<dbReference type="PANTHER" id="PTHR44154">
    <property type="entry name" value="QUINONE OXIDOREDUCTASE"/>
    <property type="match status" value="1"/>
</dbReference>
<dbReference type="Gene3D" id="3.90.180.10">
    <property type="entry name" value="Medium-chain alcohol dehydrogenases, catalytic domain"/>
    <property type="match status" value="1"/>
</dbReference>
<dbReference type="InterPro" id="IPR011032">
    <property type="entry name" value="GroES-like_sf"/>
</dbReference>
<keyword evidence="4" id="KW-0521">NADP</keyword>
<dbReference type="Pfam" id="PF08240">
    <property type="entry name" value="ADH_N"/>
    <property type="match status" value="1"/>
</dbReference>
<dbReference type="InterPro" id="IPR013154">
    <property type="entry name" value="ADH-like_N"/>
</dbReference>
<dbReference type="EMBL" id="JASCIQ010000018">
    <property type="protein sequence ID" value="MDI3405696.1"/>
    <property type="molecule type" value="Genomic_DNA"/>
</dbReference>
<dbReference type="Pfam" id="PF13602">
    <property type="entry name" value="ADH_zinc_N_2"/>
    <property type="match status" value="1"/>
</dbReference>
<evidence type="ECO:0000313" key="8">
    <source>
        <dbReference type="Proteomes" id="UP001223978"/>
    </source>
</evidence>
<dbReference type="SUPFAM" id="SSF50129">
    <property type="entry name" value="GroES-like"/>
    <property type="match status" value="1"/>
</dbReference>
<evidence type="ECO:0000259" key="6">
    <source>
        <dbReference type="SMART" id="SM00829"/>
    </source>
</evidence>
<evidence type="ECO:0000256" key="2">
    <source>
        <dbReference type="ARBA" id="ARBA00011881"/>
    </source>
</evidence>
<dbReference type="EC" id="1.-.-.-" evidence="7"/>
<sequence length="310" mass="31435">MPKAAIYREYGDSSVLTIADVPMPEPGPGMVRVRVEYAAVNPVDSKMRSGVLGDGSPLAAPAIAGMDVAGVVDAVGEHVDGLRPGDRVAGLSPSGAAAEYVVTYAAALVQVPEHVSSLVAATIGVGGSTAVRALGLAEVTKGQLILVDGAAGGVGTFLTQLARARGVQVVGTASRHNHAHLTTLGATPIEYGSGAEWERAALEAAAGGLYDAAFDLVTGGKYDVFRRITTPDAPVVTLVDPEVPARGGILVTGLEPSFDHALQEVMDAIADGELDVPIAEVFPLAEIAAAQDLSAEGHVRGKLVLAVAAP</sequence>
<keyword evidence="5" id="KW-0694">RNA-binding</keyword>
<name>A0ABT6SBX5_9ACTN</name>
<evidence type="ECO:0000313" key="7">
    <source>
        <dbReference type="EMBL" id="MDI3405696.1"/>
    </source>
</evidence>
<dbReference type="Gene3D" id="3.40.50.720">
    <property type="entry name" value="NAD(P)-binding Rossmann-like Domain"/>
    <property type="match status" value="1"/>
</dbReference>
<keyword evidence="7" id="KW-0560">Oxidoreductase</keyword>
<protein>
    <submittedName>
        <fullName evidence="7">NADP-dependent oxidoreductase</fullName>
        <ecNumber evidence="7">1.-.-.-</ecNumber>
    </submittedName>
</protein>
<dbReference type="SMART" id="SM00829">
    <property type="entry name" value="PKS_ER"/>
    <property type="match status" value="1"/>
</dbReference>
<dbReference type="InterPro" id="IPR020843">
    <property type="entry name" value="ER"/>
</dbReference>
<evidence type="ECO:0000256" key="5">
    <source>
        <dbReference type="ARBA" id="ARBA00022884"/>
    </source>
</evidence>
<evidence type="ECO:0000256" key="1">
    <source>
        <dbReference type="ARBA" id="ARBA00004496"/>
    </source>
</evidence>